<dbReference type="GO" id="GO:0006412">
    <property type="term" value="P:translation"/>
    <property type="evidence" value="ECO:0007669"/>
    <property type="project" value="UniProtKB-UniRule"/>
</dbReference>
<evidence type="ECO:0000313" key="7">
    <source>
        <dbReference type="Proteomes" id="UP000653692"/>
    </source>
</evidence>
<proteinExistence type="inferred from homology"/>
<evidence type="ECO:0000313" key="6">
    <source>
        <dbReference type="EMBL" id="HIP88936.1"/>
    </source>
</evidence>
<evidence type="ECO:0000256" key="1">
    <source>
        <dbReference type="ARBA" id="ARBA00022980"/>
    </source>
</evidence>
<evidence type="ECO:0000313" key="5">
    <source>
        <dbReference type="EMBL" id="HIP75326.1"/>
    </source>
</evidence>
<reference evidence="6" key="1">
    <citation type="journal article" date="2020" name="ISME J.">
        <title>Gammaproteobacteria mediating utilization of methyl-, sulfur- and petroleum organic compounds in deep ocean hydrothermal plumes.</title>
        <authorList>
            <person name="Zhou Z."/>
            <person name="Liu Y."/>
            <person name="Pan J."/>
            <person name="Cron B.R."/>
            <person name="Toner B.M."/>
            <person name="Anantharaman K."/>
            <person name="Breier J.A."/>
            <person name="Dick G.J."/>
            <person name="Li M."/>
        </authorList>
    </citation>
    <scope>NUCLEOTIDE SEQUENCE</scope>
    <source>
        <strain evidence="5">SZUA-1451</strain>
        <strain evidence="6">SZUA-1476</strain>
    </source>
</reference>
<accession>A0A832ZF81</accession>
<organism evidence="6 7">
    <name type="scientific">Thermococcus paralvinellae</name>
    <dbReference type="NCBI Taxonomy" id="582419"/>
    <lineage>
        <taxon>Archaea</taxon>
        <taxon>Methanobacteriati</taxon>
        <taxon>Methanobacteriota</taxon>
        <taxon>Thermococci</taxon>
        <taxon>Thermococcales</taxon>
        <taxon>Thermococcaceae</taxon>
        <taxon>Thermococcus</taxon>
    </lineage>
</organism>
<protein>
    <recommendedName>
        <fullName evidence="3">Large ribosomal subunit protein eL20</fullName>
    </recommendedName>
</protein>
<gene>
    <name evidence="3" type="primary">rpl18a</name>
    <name evidence="3" type="synonym">rpl20e</name>
    <name evidence="3" type="synonym">rplX</name>
    <name evidence="5" type="ORF">EYH13_04195</name>
    <name evidence="6" type="ORF">EYH24_03050</name>
</gene>
<dbReference type="GO" id="GO:1990904">
    <property type="term" value="C:ribonucleoprotein complex"/>
    <property type="evidence" value="ECO:0007669"/>
    <property type="project" value="UniProtKB-KW"/>
</dbReference>
<keyword evidence="3" id="KW-0699">rRNA-binding</keyword>
<evidence type="ECO:0000259" key="4">
    <source>
        <dbReference type="Pfam" id="PF01775"/>
    </source>
</evidence>
<keyword evidence="1 3" id="KW-0689">Ribosomal protein</keyword>
<evidence type="ECO:0000256" key="2">
    <source>
        <dbReference type="ARBA" id="ARBA00023274"/>
    </source>
</evidence>
<dbReference type="GO" id="GO:0005840">
    <property type="term" value="C:ribosome"/>
    <property type="evidence" value="ECO:0007669"/>
    <property type="project" value="UniProtKB-KW"/>
</dbReference>
<dbReference type="Pfam" id="PF01775">
    <property type="entry name" value="Ribosomal_L18A"/>
    <property type="match status" value="1"/>
</dbReference>
<dbReference type="HAMAP" id="MF_00273">
    <property type="entry name" value="Ribosomal_eL20"/>
    <property type="match status" value="1"/>
</dbReference>
<keyword evidence="2 3" id="KW-0687">Ribonucleoprotein</keyword>
<feature type="domain" description="Large ribosomal subunit protein eL20" evidence="4">
    <location>
        <begin position="3"/>
        <end position="58"/>
    </location>
</feature>
<dbReference type="EMBL" id="DQUG01000169">
    <property type="protein sequence ID" value="HIP75326.1"/>
    <property type="molecule type" value="Genomic_DNA"/>
</dbReference>
<sequence>MEVKVYRVKGVFEREGKKQKFTKEYRAVKQEDVVELVYSEIGSKHRVKRTKIWIESIEEINPEEAENPIVRRLSLELA</sequence>
<dbReference type="Proteomes" id="UP000649326">
    <property type="component" value="Unassembled WGS sequence"/>
</dbReference>
<dbReference type="GO" id="GO:0003735">
    <property type="term" value="F:structural constituent of ribosome"/>
    <property type="evidence" value="ECO:0007669"/>
    <property type="project" value="InterPro"/>
</dbReference>
<comment type="similarity">
    <text evidence="3">Belongs to the eukaryotic ribosomal protein eL20 family.</text>
</comment>
<dbReference type="Gene3D" id="3.10.20.10">
    <property type="match status" value="1"/>
</dbReference>
<dbReference type="AlphaFoldDB" id="A0A832ZF81"/>
<comment type="caution">
    <text evidence="6">The sequence shown here is derived from an EMBL/GenBank/DDBJ whole genome shotgun (WGS) entry which is preliminary data.</text>
</comment>
<dbReference type="InterPro" id="IPR023573">
    <property type="entry name" value="Ribosomal_eL20_dom"/>
</dbReference>
<dbReference type="GO" id="GO:0070180">
    <property type="term" value="F:large ribosomal subunit rRNA binding"/>
    <property type="evidence" value="ECO:0007669"/>
    <property type="project" value="UniProtKB-UniRule"/>
</dbReference>
<keyword evidence="3" id="KW-0694">RNA-binding</keyword>
<dbReference type="SUPFAM" id="SSF160374">
    <property type="entry name" value="RplX-like"/>
    <property type="match status" value="1"/>
</dbReference>
<name>A0A832ZF81_9EURY</name>
<comment type="subunit">
    <text evidence="3">Part of the 50S ribosomal subunit. Binds 23S rRNA.</text>
</comment>
<dbReference type="EMBL" id="DQUR01000105">
    <property type="protein sequence ID" value="HIP88936.1"/>
    <property type="molecule type" value="Genomic_DNA"/>
</dbReference>
<dbReference type="NCBIfam" id="NF001981">
    <property type="entry name" value="PRK00773.1-1"/>
    <property type="match status" value="1"/>
</dbReference>
<evidence type="ECO:0000256" key="3">
    <source>
        <dbReference type="HAMAP-Rule" id="MF_00273"/>
    </source>
</evidence>
<dbReference type="InterPro" id="IPR028877">
    <property type="entry name" value="Ribosomal_eL20"/>
</dbReference>
<dbReference type="Proteomes" id="UP000653692">
    <property type="component" value="Unassembled WGS sequence"/>
</dbReference>